<dbReference type="InterPro" id="IPR005823">
    <property type="entry name" value="Ribosomal_uL13_bac-type"/>
</dbReference>
<dbReference type="NCBIfam" id="TIGR01066">
    <property type="entry name" value="rplM_bact"/>
    <property type="match status" value="1"/>
</dbReference>
<feature type="region of interest" description="Disordered" evidence="7">
    <location>
        <begin position="20"/>
        <end position="55"/>
    </location>
</feature>
<dbReference type="CDD" id="cd00392">
    <property type="entry name" value="Ribosomal_L13"/>
    <property type="match status" value="1"/>
</dbReference>
<protein>
    <recommendedName>
        <fullName evidence="4">Large ribosomal subunit protein uL13</fullName>
    </recommendedName>
</protein>
<evidence type="ECO:0000256" key="1">
    <source>
        <dbReference type="ARBA" id="ARBA00006227"/>
    </source>
</evidence>
<reference evidence="8 9" key="1">
    <citation type="journal article" date="2019" name="Int. J. Syst. Evol. Microbiol.">
        <title>The Global Catalogue of Microorganisms (GCM) 10K type strain sequencing project: providing services to taxonomists for standard genome sequencing and annotation.</title>
        <authorList>
            <consortium name="The Broad Institute Genomics Platform"/>
            <consortium name="The Broad Institute Genome Sequencing Center for Infectious Disease"/>
            <person name="Wu L."/>
            <person name="Ma J."/>
        </authorList>
    </citation>
    <scope>NUCLEOTIDE SEQUENCE [LARGE SCALE GENOMIC DNA]</scope>
    <source>
        <strain evidence="8 9">JCM 11136</strain>
    </source>
</reference>
<name>A0ABN1PEI5_9ACTN</name>
<evidence type="ECO:0000256" key="5">
    <source>
        <dbReference type="RuleBase" id="RU003877"/>
    </source>
</evidence>
<dbReference type="Proteomes" id="UP001501578">
    <property type="component" value="Unassembled WGS sequence"/>
</dbReference>
<dbReference type="SUPFAM" id="SSF52161">
    <property type="entry name" value="Ribosomal protein L13"/>
    <property type="match status" value="1"/>
</dbReference>
<dbReference type="InterPro" id="IPR023563">
    <property type="entry name" value="Ribosomal_uL13_CS"/>
</dbReference>
<evidence type="ECO:0000256" key="2">
    <source>
        <dbReference type="ARBA" id="ARBA00022980"/>
    </source>
</evidence>
<keyword evidence="3 4" id="KW-0687">Ribonucleoprotein</keyword>
<accession>A0ABN1PEI5</accession>
<sequence>MCIRSIATDARRVRRHLPITVETEGPGCRAPAPTDKELSPPTAPEDAEQDKATTVRTYSPKPADVERQWYVIDATDVVLGRLASHVAILLRGKHKPIFANHVDTGDFVIVINADKVALTGNKLEQKKAYRHSGYPGGLRSVTYGELMEKRPERAVEKAVKGMLPKNALGRKMAKKLKVYAGTEHPHQAQQPVPFEITQIAQ</sequence>
<dbReference type="PANTHER" id="PTHR11545:SF2">
    <property type="entry name" value="LARGE RIBOSOMAL SUBUNIT PROTEIN UL13M"/>
    <property type="match status" value="1"/>
</dbReference>
<evidence type="ECO:0000256" key="4">
    <source>
        <dbReference type="HAMAP-Rule" id="MF_01366"/>
    </source>
</evidence>
<dbReference type="Gene3D" id="3.90.1180.10">
    <property type="entry name" value="Ribosomal protein L13"/>
    <property type="match status" value="1"/>
</dbReference>
<dbReference type="PANTHER" id="PTHR11545">
    <property type="entry name" value="RIBOSOMAL PROTEIN L13"/>
    <property type="match status" value="1"/>
</dbReference>
<comment type="similarity">
    <text evidence="1 4 5">Belongs to the universal ribosomal protein uL13 family.</text>
</comment>
<comment type="subunit">
    <text evidence="4">Part of the 50S ribosomal subunit.</text>
</comment>
<evidence type="ECO:0000313" key="8">
    <source>
        <dbReference type="EMBL" id="GAA0926990.1"/>
    </source>
</evidence>
<dbReference type="HAMAP" id="MF_01366">
    <property type="entry name" value="Ribosomal_uL13"/>
    <property type="match status" value="1"/>
</dbReference>
<dbReference type="Pfam" id="PF00572">
    <property type="entry name" value="Ribosomal_L13"/>
    <property type="match status" value="1"/>
</dbReference>
<dbReference type="EMBL" id="BAAAHQ010000012">
    <property type="protein sequence ID" value="GAA0926990.1"/>
    <property type="molecule type" value="Genomic_DNA"/>
</dbReference>
<dbReference type="InterPro" id="IPR036899">
    <property type="entry name" value="Ribosomal_uL13_sf"/>
</dbReference>
<organism evidence="8 9">
    <name type="scientific">Nonomuraea longicatena</name>
    <dbReference type="NCBI Taxonomy" id="83682"/>
    <lineage>
        <taxon>Bacteria</taxon>
        <taxon>Bacillati</taxon>
        <taxon>Actinomycetota</taxon>
        <taxon>Actinomycetes</taxon>
        <taxon>Streptosporangiales</taxon>
        <taxon>Streptosporangiaceae</taxon>
        <taxon>Nonomuraea</taxon>
    </lineage>
</organism>
<proteinExistence type="inferred from homology"/>
<keyword evidence="9" id="KW-1185">Reference proteome</keyword>
<dbReference type="InterPro" id="IPR005822">
    <property type="entry name" value="Ribosomal_uL13"/>
</dbReference>
<keyword evidence="2 4" id="KW-0689">Ribosomal protein</keyword>
<comment type="function">
    <text evidence="4 6">This protein is one of the early assembly proteins of the 50S ribosomal subunit, although it is not seen to bind rRNA by itself. It is important during the early stages of 50S assembly.</text>
</comment>
<evidence type="ECO:0000256" key="6">
    <source>
        <dbReference type="RuleBase" id="RU003878"/>
    </source>
</evidence>
<gene>
    <name evidence="4 6" type="primary">rplM</name>
    <name evidence="8" type="ORF">GCM10009560_29250</name>
</gene>
<comment type="caution">
    <text evidence="8">The sequence shown here is derived from an EMBL/GenBank/DDBJ whole genome shotgun (WGS) entry which is preliminary data.</text>
</comment>
<evidence type="ECO:0000256" key="7">
    <source>
        <dbReference type="SAM" id="MobiDB-lite"/>
    </source>
</evidence>
<dbReference type="PROSITE" id="PS00783">
    <property type="entry name" value="RIBOSOMAL_L13"/>
    <property type="match status" value="1"/>
</dbReference>
<evidence type="ECO:0000313" key="9">
    <source>
        <dbReference type="Proteomes" id="UP001501578"/>
    </source>
</evidence>
<evidence type="ECO:0000256" key="3">
    <source>
        <dbReference type="ARBA" id="ARBA00023274"/>
    </source>
</evidence>